<keyword evidence="13" id="KW-0812">Transmembrane</keyword>
<feature type="transmembrane region" description="Helical" evidence="13">
    <location>
        <begin position="230"/>
        <end position="249"/>
    </location>
</feature>
<gene>
    <name evidence="15" type="primary">LOC101392777</name>
</gene>
<comment type="catalytic activity">
    <reaction evidence="10">
        <text>N(4)-(alpha-D-Man-(1-&gt;2)-alpha-D-Man-(1-&gt;2)-alpha-D-Man-(1-&gt;3)-[alpha-D-Man-(1-&gt;2)-alpha-D-Man-(1-&gt;3)-[alpha-D-Man-(1-&gt;2)-alpha-D-Man-(1-&gt;6)]-alpha-D-Man-(1-&gt;6)]-beta-D-Man-(1-&gt;4)-beta-D-GlcNAc-(1-&gt;4)-beta-D-GlcNAc)-L-asparaginyl-[protein] (N-glucan mannose isomer 9A1,2,3B1,2,3) + 4 H2O = N(4)-(alpha-D-Man-(1-&gt;3)-[alpha-D-Man-(1-&gt;3)-[alpha-D-Man-(1-&gt;6)]-alpha-D-Man-(1-&gt;6)]-beta-D-Man-(1-&gt;4)-beta-D-GlcNAc-(1-&gt;4)-beta-D-GlcNAc)-L-asparaginyl-[protein] (N-glucan mannose isomer 5A1,2) + 4 beta-D-mannose</text>
        <dbReference type="Rhea" id="RHEA:56008"/>
        <dbReference type="Rhea" id="RHEA-COMP:14356"/>
        <dbReference type="Rhea" id="RHEA-COMP:14367"/>
        <dbReference type="ChEBI" id="CHEBI:15377"/>
        <dbReference type="ChEBI" id="CHEBI:28563"/>
        <dbReference type="ChEBI" id="CHEBI:59087"/>
        <dbReference type="ChEBI" id="CHEBI:139493"/>
        <dbReference type="EC" id="3.2.1.113"/>
    </reaction>
</comment>
<keyword evidence="8 11" id="KW-0326">Glycosidase</keyword>
<sequence length="837" mass="92838">MLQPGPQEAAGSPQGQWAAWPGKPQGGAELEVRQGKSQADLAVRGRNAPRICGGKTRAQQSAATPRAPRRLGGGTRSPRAAASHPARAARTVQRAARPAGPGTGAPCLHGGEAGRSSPTAARRGSRGRGRSGATTGSREPGRSRIQPHLLATATAAAGDGRRRRRKAVPSGVRPPDAARAGRLRVSATGAASGLHLGHAEPREGLRRQQELARPSCWRKWKQLSRLQRNVILFLLAFLVLCGLLSYISVADPWKAPNGRSVEEQTMRPANPPVLPAPQKADANPEHFPGVLPQKPQRHFRRGPPNLQIRAPGKDSKGMRQDDAQRREEAVGAARQEENTQRTIISWRGAVIEPEQGTELPSRKADAPTKPSSQAARIQNQPASPNERQQAVIEAFRHAWTGYRKFAWGHDELKPVSRSFSEWFGLGLTLIDALDTMWILGLKKEFKEAREWVSKKLVFQRDVDVNLFESTIRILGGLLGAYHLSGDDLFLKKAEDFGNRLMPAFQTPSKIPYSDVNIGTGVAHPPRWTSDSTVAEVTSIQLEFRELSRLTGVKKFQDAAEEVVRHIHSLSGKKDGLVPMFINTHSGLFTHMGVFTLGARADSYYEYLLKQWIQGGKKETQLREDYLEAVEGIKRHLLRKSEPGKLTFVGELAHGRFSPKMDHLVCFLPGTLALGAHHGLPADHMELARALMDTCYQMNRQMETGLSPEIVHFNLYPQKAQKDVQVKLADRHNLLRPETVESLFYLYRFTGDRKYQDWGWELLQSFNTYTRVPSGGYSSISNVQDPRSPQPRDKMESFFLGETLKYLYLLFSDDPDLLSLDAYVFNTEAHPLPIWAPA</sequence>
<keyword evidence="7" id="KW-1015">Disulfide bond</keyword>
<feature type="compositionally biased region" description="Basic and acidic residues" evidence="12">
    <location>
        <begin position="311"/>
        <end position="339"/>
    </location>
</feature>
<evidence type="ECO:0000256" key="6">
    <source>
        <dbReference type="ARBA" id="ARBA00022837"/>
    </source>
</evidence>
<dbReference type="InterPro" id="IPR012341">
    <property type="entry name" value="6hp_glycosidase-like_sf"/>
</dbReference>
<feature type="compositionally biased region" description="Polar residues" evidence="12">
    <location>
        <begin position="369"/>
        <end position="388"/>
    </location>
</feature>
<dbReference type="InterPro" id="IPR050749">
    <property type="entry name" value="Glycosyl_Hydrolase_47"/>
</dbReference>
<keyword evidence="14" id="KW-1185">Reference proteome</keyword>
<evidence type="ECO:0000256" key="3">
    <source>
        <dbReference type="ARBA" id="ARBA00007658"/>
    </source>
</evidence>
<name>A0ABM1CD45_CERSS</name>
<evidence type="ECO:0000256" key="13">
    <source>
        <dbReference type="SAM" id="Phobius"/>
    </source>
</evidence>
<evidence type="ECO:0000313" key="14">
    <source>
        <dbReference type="Proteomes" id="UP000694910"/>
    </source>
</evidence>
<dbReference type="EC" id="3.2.1.-" evidence="11"/>
<feature type="compositionally biased region" description="Low complexity" evidence="12">
    <location>
        <begin position="76"/>
        <end position="106"/>
    </location>
</feature>
<evidence type="ECO:0000256" key="4">
    <source>
        <dbReference type="ARBA" id="ARBA00022723"/>
    </source>
</evidence>
<evidence type="ECO:0000256" key="11">
    <source>
        <dbReference type="RuleBase" id="RU361193"/>
    </source>
</evidence>
<dbReference type="InterPro" id="IPR001382">
    <property type="entry name" value="Glyco_hydro_47"/>
</dbReference>
<keyword evidence="6" id="KW-0106">Calcium</keyword>
<evidence type="ECO:0000313" key="15">
    <source>
        <dbReference type="RefSeq" id="XP_014637476.1"/>
    </source>
</evidence>
<dbReference type="Proteomes" id="UP000694910">
    <property type="component" value="Unplaced"/>
</dbReference>
<organism evidence="14 15">
    <name type="scientific">Ceratotherium simum simum</name>
    <name type="common">Southern white rhinoceros</name>
    <dbReference type="NCBI Taxonomy" id="73337"/>
    <lineage>
        <taxon>Eukaryota</taxon>
        <taxon>Metazoa</taxon>
        <taxon>Chordata</taxon>
        <taxon>Craniata</taxon>
        <taxon>Vertebrata</taxon>
        <taxon>Euteleostomi</taxon>
        <taxon>Mammalia</taxon>
        <taxon>Eutheria</taxon>
        <taxon>Laurasiatheria</taxon>
        <taxon>Perissodactyla</taxon>
        <taxon>Rhinocerotidae</taxon>
        <taxon>Ceratotherium</taxon>
    </lineage>
</organism>
<comment type="cofactor">
    <cofactor evidence="1">
        <name>Ca(2+)</name>
        <dbReference type="ChEBI" id="CHEBI:29108"/>
    </cofactor>
</comment>
<dbReference type="Gene3D" id="1.50.10.10">
    <property type="match status" value="1"/>
</dbReference>
<protein>
    <recommendedName>
        <fullName evidence="11">alpha-1,2-Mannosidase</fullName>
        <ecNumber evidence="11">3.2.1.-</ecNumber>
    </recommendedName>
</protein>
<reference evidence="15" key="1">
    <citation type="submission" date="2025-08" db="UniProtKB">
        <authorList>
            <consortium name="RefSeq"/>
        </authorList>
    </citation>
    <scope>IDENTIFICATION</scope>
</reference>
<keyword evidence="13" id="KW-1133">Transmembrane helix</keyword>
<dbReference type="RefSeq" id="XP_014637476.1">
    <property type="nucleotide sequence ID" value="XM_014781990.1"/>
</dbReference>
<comment type="catalytic activity">
    <reaction evidence="9">
        <text>N(4)-(alpha-D-Man-(1-&gt;2)-alpha-D-Man-(1-&gt;2)-alpha-D-Man-(1-&gt;3)-[alpha-D-Man-(1-&gt;3)-[alpha-D-Man-(1-&gt;2)-alpha-D-Man-(1-&gt;6)]-alpha-D-Man-(1-&gt;6)]-beta-D-Man-(1-&gt;4)-beta-D-GlcNAc-(1-&gt;4)-beta-D-GlcNAc)-L-asparaginyl-[protein] (N-glucan mannose isomer 8A1,2,3B1,3) + 3 H2O = N(4)-(alpha-D-Man-(1-&gt;3)-[alpha-D-Man-(1-&gt;3)-[alpha-D-Man-(1-&gt;6)]-alpha-D-Man-(1-&gt;6)]-beta-D-Man-(1-&gt;4)-beta-D-GlcNAc-(1-&gt;4)-beta-D-GlcNAc)-L-asparaginyl-[protein] (N-glucan mannose isomer 5A1,2) + 3 beta-D-mannose</text>
        <dbReference type="Rhea" id="RHEA:56028"/>
        <dbReference type="Rhea" id="RHEA-COMP:14358"/>
        <dbReference type="Rhea" id="RHEA-COMP:14367"/>
        <dbReference type="ChEBI" id="CHEBI:15377"/>
        <dbReference type="ChEBI" id="CHEBI:28563"/>
        <dbReference type="ChEBI" id="CHEBI:59087"/>
        <dbReference type="ChEBI" id="CHEBI:60628"/>
        <dbReference type="EC" id="3.2.1.113"/>
    </reaction>
</comment>
<evidence type="ECO:0000256" key="8">
    <source>
        <dbReference type="ARBA" id="ARBA00023295"/>
    </source>
</evidence>
<feature type="region of interest" description="Disordered" evidence="12">
    <location>
        <begin position="1"/>
        <end position="180"/>
    </location>
</feature>
<evidence type="ECO:0000256" key="10">
    <source>
        <dbReference type="ARBA" id="ARBA00048605"/>
    </source>
</evidence>
<keyword evidence="4" id="KW-0479">Metal-binding</keyword>
<dbReference type="Pfam" id="PF01532">
    <property type="entry name" value="Glyco_hydro_47"/>
    <property type="match status" value="1"/>
</dbReference>
<dbReference type="PANTHER" id="PTHR11742">
    <property type="entry name" value="MANNOSYL-OLIGOSACCHARIDE ALPHA-1,2-MANNOSIDASE-RELATED"/>
    <property type="match status" value="1"/>
</dbReference>
<evidence type="ECO:0000256" key="7">
    <source>
        <dbReference type="ARBA" id="ARBA00023157"/>
    </source>
</evidence>
<evidence type="ECO:0000256" key="1">
    <source>
        <dbReference type="ARBA" id="ARBA00001913"/>
    </source>
</evidence>
<comment type="pathway">
    <text evidence="2">Protein modification; protein glycosylation.</text>
</comment>
<evidence type="ECO:0000256" key="9">
    <source>
        <dbReference type="ARBA" id="ARBA00047669"/>
    </source>
</evidence>
<dbReference type="SUPFAM" id="SSF48225">
    <property type="entry name" value="Seven-hairpin glycosidases"/>
    <property type="match status" value="1"/>
</dbReference>
<dbReference type="PRINTS" id="PR00747">
    <property type="entry name" value="GLYHDRLASE47"/>
</dbReference>
<dbReference type="GeneID" id="101392777"/>
<evidence type="ECO:0000256" key="2">
    <source>
        <dbReference type="ARBA" id="ARBA00004922"/>
    </source>
</evidence>
<proteinExistence type="inferred from homology"/>
<evidence type="ECO:0000256" key="5">
    <source>
        <dbReference type="ARBA" id="ARBA00022801"/>
    </source>
</evidence>
<comment type="similarity">
    <text evidence="3 11">Belongs to the glycosyl hydrolase 47 family.</text>
</comment>
<evidence type="ECO:0000256" key="12">
    <source>
        <dbReference type="SAM" id="MobiDB-lite"/>
    </source>
</evidence>
<feature type="region of interest" description="Disordered" evidence="12">
    <location>
        <begin position="258"/>
        <end position="388"/>
    </location>
</feature>
<dbReference type="PANTHER" id="PTHR11742:SF55">
    <property type="entry name" value="ENDOPLASMIC RETICULUM MANNOSYL-OLIGOSACCHARIDE 1,2-ALPHA-MANNOSIDASE"/>
    <property type="match status" value="1"/>
</dbReference>
<keyword evidence="5 11" id="KW-0378">Hydrolase</keyword>
<accession>A0ABM1CD45</accession>
<keyword evidence="13" id="KW-0472">Membrane</keyword>
<dbReference type="InterPro" id="IPR036026">
    <property type="entry name" value="Seven-hairpin_glycosidases"/>
</dbReference>